<dbReference type="SUPFAM" id="SSF53163">
    <property type="entry name" value="HybD-like"/>
    <property type="match status" value="1"/>
</dbReference>
<reference evidence="1" key="1">
    <citation type="submission" date="2019-08" db="EMBL/GenBank/DDBJ databases">
        <authorList>
            <person name="Kucharzyk K."/>
            <person name="Murdoch R.W."/>
            <person name="Higgins S."/>
            <person name="Loffler F."/>
        </authorList>
    </citation>
    <scope>NUCLEOTIDE SEQUENCE</scope>
</reference>
<accession>A0A644X796</accession>
<organism evidence="1">
    <name type="scientific">bioreactor metagenome</name>
    <dbReference type="NCBI Taxonomy" id="1076179"/>
    <lineage>
        <taxon>unclassified sequences</taxon>
        <taxon>metagenomes</taxon>
        <taxon>ecological metagenomes</taxon>
    </lineage>
</organism>
<sequence>MNDIIKIDSLLPNSYVEVKNYLYNNLKDIVFSNRDIIFVCIGTDRCTGDSLGPLVGYKLKNISQNKIHIYGSLENPVHSKNITNIINKINCNFNNPYIVAIDSCLGKINNIGKVFIDKKPLYPGLAVNKNLPPIGDLSITGIVNIGGSFEFIVLQNTRLYTVMTLADCISKGINHFILKVSREMEYINKPSKINYLQKNKSL</sequence>
<comment type="caution">
    <text evidence="1">The sequence shown here is derived from an EMBL/GenBank/DDBJ whole genome shotgun (WGS) entry which is preliminary data.</text>
</comment>
<dbReference type="AlphaFoldDB" id="A0A644X796"/>
<gene>
    <name evidence="1" type="ORF">SDC9_58148</name>
</gene>
<evidence type="ECO:0000313" key="1">
    <source>
        <dbReference type="EMBL" id="MPM11797.1"/>
    </source>
</evidence>
<name>A0A644X796_9ZZZZ</name>
<dbReference type="NCBIfam" id="TIGR02841">
    <property type="entry name" value="spore_YyaC"/>
    <property type="match status" value="1"/>
</dbReference>
<protein>
    <recommendedName>
        <fullName evidence="2">Spore protease YyaC</fullName>
    </recommendedName>
</protein>
<dbReference type="EMBL" id="VSSQ01001880">
    <property type="protein sequence ID" value="MPM11797.1"/>
    <property type="molecule type" value="Genomic_DNA"/>
</dbReference>
<dbReference type="InterPro" id="IPR009665">
    <property type="entry name" value="YyaC"/>
</dbReference>
<dbReference type="Pfam" id="PF06866">
    <property type="entry name" value="DUF1256"/>
    <property type="match status" value="1"/>
</dbReference>
<dbReference type="InterPro" id="IPR023430">
    <property type="entry name" value="Pept_HybD-like_dom_sf"/>
</dbReference>
<proteinExistence type="predicted"/>
<evidence type="ECO:0008006" key="2">
    <source>
        <dbReference type="Google" id="ProtNLM"/>
    </source>
</evidence>